<organism evidence="5 6">
    <name type="scientific">Clostridium innocuum</name>
    <dbReference type="NCBI Taxonomy" id="1522"/>
    <lineage>
        <taxon>Bacteria</taxon>
        <taxon>Bacillati</taxon>
        <taxon>Bacillota</taxon>
        <taxon>Clostridia</taxon>
        <taxon>Eubacteriales</taxon>
        <taxon>Clostridiaceae</taxon>
        <taxon>Clostridium</taxon>
    </lineage>
</organism>
<proteinExistence type="predicted"/>
<feature type="domain" description="Response regulatory" evidence="4">
    <location>
        <begin position="3"/>
        <end position="120"/>
    </location>
</feature>
<dbReference type="Proteomes" id="UP001203972">
    <property type="component" value="Unassembled WGS sequence"/>
</dbReference>
<feature type="modified residue" description="4-aspartylphosphate" evidence="3">
    <location>
        <position position="55"/>
    </location>
</feature>
<evidence type="ECO:0000259" key="4">
    <source>
        <dbReference type="PROSITE" id="PS50110"/>
    </source>
</evidence>
<reference evidence="5" key="1">
    <citation type="journal article" date="2022" name="Clin. Infect. Dis.">
        <title>Association between Clostridium innocuum and antibiotic-associated diarrhea in adults and children: A cross-sectional study and comparative genomics analysis.</title>
        <authorList>
            <person name="Cherny K.E."/>
            <person name="Muscat E.B."/>
            <person name="Balaji A."/>
            <person name="Mukherjee J."/>
            <person name="Ozer E.A."/>
            <person name="Angarone M.P."/>
            <person name="Hauser A.R."/>
            <person name="Sichel J.S."/>
            <person name="Amponsah E."/>
            <person name="Kociolek L.K."/>
        </authorList>
    </citation>
    <scope>NUCLEOTIDE SEQUENCE</scope>
    <source>
        <strain evidence="5">NU1-AC-029v</strain>
    </source>
</reference>
<dbReference type="EMBL" id="JAKTMA010000037">
    <property type="protein sequence ID" value="MCR0234647.1"/>
    <property type="molecule type" value="Genomic_DNA"/>
</dbReference>
<evidence type="ECO:0000313" key="5">
    <source>
        <dbReference type="EMBL" id="MCR0234647.1"/>
    </source>
</evidence>
<dbReference type="GO" id="GO:0003677">
    <property type="term" value="F:DNA binding"/>
    <property type="evidence" value="ECO:0007669"/>
    <property type="project" value="InterPro"/>
</dbReference>
<protein>
    <recommendedName>
        <fullName evidence="1">Stage 0 sporulation protein A homolog</fullName>
    </recommendedName>
</protein>
<dbReference type="PANTHER" id="PTHR37299:SF1">
    <property type="entry name" value="STAGE 0 SPORULATION PROTEIN A HOMOLOG"/>
    <property type="match status" value="1"/>
</dbReference>
<dbReference type="GO" id="GO:0000156">
    <property type="term" value="F:phosphorelay response regulator activity"/>
    <property type="evidence" value="ECO:0007669"/>
    <property type="project" value="InterPro"/>
</dbReference>
<dbReference type="AlphaFoldDB" id="A0AAP2UQV2"/>
<evidence type="ECO:0000256" key="3">
    <source>
        <dbReference type="PROSITE-ProRule" id="PRU00169"/>
    </source>
</evidence>
<dbReference type="Pfam" id="PF00072">
    <property type="entry name" value="Response_reg"/>
    <property type="match status" value="1"/>
</dbReference>
<keyword evidence="3" id="KW-0597">Phosphoprotein</keyword>
<dbReference type="SMART" id="SM00448">
    <property type="entry name" value="REC"/>
    <property type="match status" value="1"/>
</dbReference>
<dbReference type="RefSeq" id="WP_008819552.1">
    <property type="nucleotide sequence ID" value="NZ_AP025565.1"/>
</dbReference>
<comment type="function">
    <text evidence="2">May play the central regulatory role in sporulation. It may be an element of the effector pathway responsible for the activation of sporulation genes in response to nutritional stress. Spo0A may act in concert with spo0H (a sigma factor) to control the expression of some genes that are critical to the sporulation process.</text>
</comment>
<comment type="caution">
    <text evidence="5">The sequence shown here is derived from an EMBL/GenBank/DDBJ whole genome shotgun (WGS) entry which is preliminary data.</text>
</comment>
<accession>A0AAP2UQV2</accession>
<dbReference type="Gene3D" id="2.40.50.1020">
    <property type="entry name" value="LytTr DNA-binding domain"/>
    <property type="match status" value="1"/>
</dbReference>
<dbReference type="CDD" id="cd00156">
    <property type="entry name" value="REC"/>
    <property type="match status" value="1"/>
</dbReference>
<dbReference type="InterPro" id="IPR046947">
    <property type="entry name" value="LytR-like"/>
</dbReference>
<evidence type="ECO:0000256" key="2">
    <source>
        <dbReference type="ARBA" id="ARBA00024867"/>
    </source>
</evidence>
<dbReference type="PANTHER" id="PTHR37299">
    <property type="entry name" value="TRANSCRIPTIONAL REGULATOR-RELATED"/>
    <property type="match status" value="1"/>
</dbReference>
<evidence type="ECO:0000256" key="1">
    <source>
        <dbReference type="ARBA" id="ARBA00018672"/>
    </source>
</evidence>
<dbReference type="InterPro" id="IPR007492">
    <property type="entry name" value="LytTR_DNA-bd_dom"/>
</dbReference>
<dbReference type="SUPFAM" id="SSF52172">
    <property type="entry name" value="CheY-like"/>
    <property type="match status" value="1"/>
</dbReference>
<sequence>MIKIALVDDDSDFIDYASKTIYKMLETDIVIDTFTTVDTFALAIKDNFYHIIILDYDLTSGITGFSIIENLNYEYDPIIIMVTSYTNTDIMSEAFEYKIYRYIFKQSFEDKIAKVFDAAISEIRARLQTLTVKDKQNTYHLRINDLYCVYSESYYVIFQLKNYNIRIRMSLKDVTDLLLLHHFVHAKSNTLVNIYHVIRFNNAKVYLDNGSSCLLSRTGYKEMSIKFNKYRV</sequence>
<dbReference type="InterPro" id="IPR001789">
    <property type="entry name" value="Sig_transdc_resp-reg_receiver"/>
</dbReference>
<gene>
    <name evidence="5" type="ORF">MKC95_17910</name>
</gene>
<dbReference type="SMART" id="SM00850">
    <property type="entry name" value="LytTR"/>
    <property type="match status" value="1"/>
</dbReference>
<dbReference type="Pfam" id="PF04397">
    <property type="entry name" value="LytTR"/>
    <property type="match status" value="1"/>
</dbReference>
<dbReference type="Gene3D" id="3.40.50.2300">
    <property type="match status" value="1"/>
</dbReference>
<name>A0AAP2UQV2_CLOIN</name>
<dbReference type="PROSITE" id="PS50110">
    <property type="entry name" value="RESPONSE_REGULATORY"/>
    <property type="match status" value="1"/>
</dbReference>
<dbReference type="InterPro" id="IPR011006">
    <property type="entry name" value="CheY-like_superfamily"/>
</dbReference>
<evidence type="ECO:0000313" key="6">
    <source>
        <dbReference type="Proteomes" id="UP001203972"/>
    </source>
</evidence>